<evidence type="ECO:0000313" key="3">
    <source>
        <dbReference type="Proteomes" id="UP001374584"/>
    </source>
</evidence>
<evidence type="ECO:0000313" key="1">
    <source>
        <dbReference type="EMBL" id="KAK7325678.1"/>
    </source>
</evidence>
<accession>A0AAN9L0Q6</accession>
<dbReference type="Proteomes" id="UP001374584">
    <property type="component" value="Unassembled WGS sequence"/>
</dbReference>
<comment type="caution">
    <text evidence="1">The sequence shown here is derived from an EMBL/GenBank/DDBJ whole genome shotgun (WGS) entry which is preliminary data.</text>
</comment>
<organism evidence="1 3">
    <name type="scientific">Phaseolus coccineus</name>
    <name type="common">Scarlet runner bean</name>
    <name type="synonym">Phaseolus multiflorus</name>
    <dbReference type="NCBI Taxonomy" id="3886"/>
    <lineage>
        <taxon>Eukaryota</taxon>
        <taxon>Viridiplantae</taxon>
        <taxon>Streptophyta</taxon>
        <taxon>Embryophyta</taxon>
        <taxon>Tracheophyta</taxon>
        <taxon>Spermatophyta</taxon>
        <taxon>Magnoliopsida</taxon>
        <taxon>eudicotyledons</taxon>
        <taxon>Gunneridae</taxon>
        <taxon>Pentapetalae</taxon>
        <taxon>rosids</taxon>
        <taxon>fabids</taxon>
        <taxon>Fabales</taxon>
        <taxon>Fabaceae</taxon>
        <taxon>Papilionoideae</taxon>
        <taxon>50 kb inversion clade</taxon>
        <taxon>NPAAA clade</taxon>
        <taxon>indigoferoid/millettioid clade</taxon>
        <taxon>Phaseoleae</taxon>
        <taxon>Phaseolus</taxon>
    </lineage>
</organism>
<name>A0AAN9L0Q6_PHACN</name>
<sequence>MEGVLSNYRWAISSPECIRLTALVPKHLIRPSGVYDMTGRCTNDRYEMGHTNLLLEQVLVVGLLIWLASLTRSVDCGMGLGIYLSINRISEGVPIHIRALVHFPSVPGL</sequence>
<gene>
    <name evidence="2" type="ORF">VNO80_33830</name>
    <name evidence="1" type="ORF">VNO80_33944</name>
</gene>
<dbReference type="AlphaFoldDB" id="A0AAN9L0Q6"/>
<keyword evidence="3" id="KW-1185">Reference proteome</keyword>
<dbReference type="EMBL" id="JAYMYR010000104">
    <property type="protein sequence ID" value="KAK7325788.1"/>
    <property type="molecule type" value="Genomic_DNA"/>
</dbReference>
<proteinExistence type="predicted"/>
<reference evidence="1 3" key="1">
    <citation type="submission" date="2024-01" db="EMBL/GenBank/DDBJ databases">
        <title>The genomes of 5 underutilized Papilionoideae crops provide insights into root nodulation and disease resistanc.</title>
        <authorList>
            <person name="Jiang F."/>
        </authorList>
    </citation>
    <scope>NUCLEOTIDE SEQUENCE [LARGE SCALE GENOMIC DNA]</scope>
    <source>
        <strain evidence="1">JINMINGXINNONG_FW02</strain>
        <tissue evidence="1">Leaves</tissue>
    </source>
</reference>
<dbReference type="EMBL" id="JAYMYR010000106">
    <property type="protein sequence ID" value="KAK7325678.1"/>
    <property type="molecule type" value="Genomic_DNA"/>
</dbReference>
<protein>
    <submittedName>
        <fullName evidence="1">Uncharacterized protein</fullName>
    </submittedName>
</protein>
<evidence type="ECO:0000313" key="2">
    <source>
        <dbReference type="EMBL" id="KAK7325788.1"/>
    </source>
</evidence>